<keyword evidence="6" id="KW-0808">Transferase</keyword>
<dbReference type="InterPro" id="IPR034294">
    <property type="entry name" value="Aquaporin_transptr"/>
</dbReference>
<comment type="similarity">
    <text evidence="17">Belongs to the MIP/aquaporin (TC 1.A.8) family. PIP (TC 1.A.8.11) subfamily.</text>
</comment>
<evidence type="ECO:0000256" key="8">
    <source>
        <dbReference type="ARBA" id="ARBA00022707"/>
    </source>
</evidence>
<dbReference type="SMART" id="SM00184">
    <property type="entry name" value="RING"/>
    <property type="match status" value="1"/>
</dbReference>
<evidence type="ECO:0000259" key="21">
    <source>
        <dbReference type="PROSITE" id="PS50089"/>
    </source>
</evidence>
<evidence type="ECO:0000256" key="18">
    <source>
        <dbReference type="PROSITE-ProRule" id="PRU00175"/>
    </source>
</evidence>
<dbReference type="InterPro" id="IPR045195">
    <property type="entry name" value="LOG2-like_mRING_C3HC5"/>
</dbReference>
<dbReference type="FunFam" id="3.30.40.10:FF:000115">
    <property type="entry name" value="probable E3 ubiquitin-protein ligase LOG2"/>
    <property type="match status" value="1"/>
</dbReference>
<feature type="transmembrane region" description="Helical" evidence="20">
    <location>
        <begin position="121"/>
        <end position="143"/>
    </location>
</feature>
<dbReference type="GO" id="GO:0061630">
    <property type="term" value="F:ubiquitin protein ligase activity"/>
    <property type="evidence" value="ECO:0007669"/>
    <property type="project" value="UniProtKB-EC"/>
</dbReference>
<dbReference type="Pfam" id="PF00230">
    <property type="entry name" value="MIP"/>
    <property type="match status" value="1"/>
</dbReference>
<evidence type="ECO:0000256" key="12">
    <source>
        <dbReference type="ARBA" id="ARBA00022989"/>
    </source>
</evidence>
<keyword evidence="7 20" id="KW-0812">Transmembrane</keyword>
<evidence type="ECO:0000313" key="22">
    <source>
        <dbReference type="EMBL" id="CAH2064229.1"/>
    </source>
</evidence>
<evidence type="ECO:0000256" key="1">
    <source>
        <dbReference type="ARBA" id="ARBA00000900"/>
    </source>
</evidence>
<dbReference type="InterPro" id="IPR022357">
    <property type="entry name" value="MIP_CS"/>
</dbReference>
<feature type="transmembrane region" description="Helical" evidence="20">
    <location>
        <begin position="206"/>
        <end position="228"/>
    </location>
</feature>
<evidence type="ECO:0000256" key="7">
    <source>
        <dbReference type="ARBA" id="ARBA00022692"/>
    </source>
</evidence>
<evidence type="ECO:0000256" key="19">
    <source>
        <dbReference type="SAM" id="MobiDB-lite"/>
    </source>
</evidence>
<keyword evidence="10 18" id="KW-0863">Zinc-finger</keyword>
<reference evidence="22 23" key="1">
    <citation type="submission" date="2022-03" db="EMBL/GenBank/DDBJ databases">
        <authorList>
            <person name="Nunn A."/>
            <person name="Chopra R."/>
            <person name="Nunn A."/>
            <person name="Contreras Garrido A."/>
        </authorList>
    </citation>
    <scope>NUCLEOTIDE SEQUENCE [LARGE SCALE GENOMIC DNA]</scope>
</reference>
<dbReference type="SUPFAM" id="SSF57850">
    <property type="entry name" value="RING/U-box"/>
    <property type="match status" value="1"/>
</dbReference>
<proteinExistence type="inferred from homology"/>
<dbReference type="Gene3D" id="3.30.40.10">
    <property type="entry name" value="Zinc/RING finger domain, C3HC4 (zinc finger)"/>
    <property type="match status" value="1"/>
</dbReference>
<dbReference type="InterPro" id="IPR000425">
    <property type="entry name" value="MIP"/>
</dbReference>
<evidence type="ECO:0000256" key="14">
    <source>
        <dbReference type="ARBA" id="ARBA00023136"/>
    </source>
</evidence>
<name>A0AAU9SF44_THLAR</name>
<dbReference type="GO" id="GO:0008270">
    <property type="term" value="F:zinc ion binding"/>
    <property type="evidence" value="ECO:0007669"/>
    <property type="project" value="UniProtKB-KW"/>
</dbReference>
<dbReference type="GO" id="GO:0016020">
    <property type="term" value="C:membrane"/>
    <property type="evidence" value="ECO:0007669"/>
    <property type="project" value="UniProtKB-SubCell"/>
</dbReference>
<evidence type="ECO:0000256" key="20">
    <source>
        <dbReference type="SAM" id="Phobius"/>
    </source>
</evidence>
<evidence type="ECO:0000256" key="16">
    <source>
        <dbReference type="ARBA" id="ARBA00025721"/>
    </source>
</evidence>
<gene>
    <name evidence="22" type="ORF">TAV2_LOCUS16419</name>
</gene>
<feature type="transmembrane region" description="Helical" evidence="20">
    <location>
        <begin position="76"/>
        <end position="101"/>
    </location>
</feature>
<feature type="region of interest" description="Disordered" evidence="19">
    <location>
        <begin position="511"/>
        <end position="533"/>
    </location>
</feature>
<keyword evidence="8" id="KW-0519">Myristate</keyword>
<comment type="catalytic activity">
    <reaction evidence="1">
        <text>S-ubiquitinyl-[E2 ubiquitin-conjugating enzyme]-L-cysteine + [acceptor protein]-L-lysine = [E2 ubiquitin-conjugating enzyme]-L-cysteine + N(6)-ubiquitinyl-[acceptor protein]-L-lysine.</text>
        <dbReference type="EC" id="2.3.2.27"/>
    </reaction>
</comment>
<evidence type="ECO:0000256" key="13">
    <source>
        <dbReference type="ARBA" id="ARBA00022990"/>
    </source>
</evidence>
<feature type="transmembrane region" description="Helical" evidence="20">
    <location>
        <begin position="249"/>
        <end position="268"/>
    </location>
</feature>
<comment type="subcellular location">
    <subcellularLocation>
        <location evidence="2">Membrane</location>
        <topology evidence="2">Multi-pass membrane protein</topology>
    </subcellularLocation>
</comment>
<keyword evidence="23" id="KW-1185">Reference proteome</keyword>
<evidence type="ECO:0000256" key="3">
    <source>
        <dbReference type="ARBA" id="ARBA00004906"/>
    </source>
</evidence>
<dbReference type="EMBL" id="OU466861">
    <property type="protein sequence ID" value="CAH2064229.1"/>
    <property type="molecule type" value="Genomic_DNA"/>
</dbReference>
<evidence type="ECO:0000256" key="9">
    <source>
        <dbReference type="ARBA" id="ARBA00022723"/>
    </source>
</evidence>
<evidence type="ECO:0000256" key="5">
    <source>
        <dbReference type="ARBA" id="ARBA00022448"/>
    </source>
</evidence>
<feature type="transmembrane region" description="Helical" evidence="20">
    <location>
        <begin position="37"/>
        <end position="64"/>
    </location>
</feature>
<keyword evidence="15" id="KW-0449">Lipoprotein</keyword>
<dbReference type="PANTHER" id="PTHR45687">
    <property type="entry name" value="AQUAPORIN OR AQUAGLYCEROPORIN RELATED"/>
    <property type="match status" value="1"/>
</dbReference>
<evidence type="ECO:0000256" key="17">
    <source>
        <dbReference type="ARBA" id="ARBA00038497"/>
    </source>
</evidence>
<protein>
    <recommendedName>
        <fullName evidence="4">RING-type E3 ubiquitin transferase</fullName>
        <ecNumber evidence="4">2.3.2.27</ecNumber>
    </recommendedName>
</protein>
<comment type="pathway">
    <text evidence="3">Protein modification; protein ubiquitination.</text>
</comment>
<feature type="compositionally biased region" description="Basic and acidic residues" evidence="19">
    <location>
        <begin position="517"/>
        <end position="527"/>
    </location>
</feature>
<keyword evidence="9" id="KW-0479">Metal-binding</keyword>
<sequence>MAKDVEAVSGEGFQTRDYQDPPPAPLFDPAELTKWSFYRAVIAEFVATLLFLYITVLTVIGYKIQSDTTAGGVDCGGVGILGIAWAFGGMIFILVYCTAGISGGHINPAVTFGLLLARKVSLVRAILYMVAQCLGAICGVGFVKAFQSSYYIRYGGGANSLADGYSTGTGLAAEIIGTFVLVYTVFSATDPKRSARDSHVPVLAPLPIGFAVFMVHLATIPITGTGINPARSFGAAVIFNESKPWDDHWIFWVGPFIGAAIAAFYHQFVLRASGSKSLGSFRSAANVENKISHIYDHHLLTVSALGDFLFPIIFHSDSSFVSILLFRFWLSGINHGGGSRHGNRRDHTPPPYSNPNPLPLQYYQYNGYYPPIPSPYHHQGAATVPNGAMASLFPNVENQEVVTIRNDINLNKETLRFEPDEANPRKSLLSFTFDANVSGSITVMFFAREEGQECDLNATKEDLFPSTTVRFPKGLGQKFKQPCGTGIDLSALSETVLAEGSESDVYHVSVKAEASPEDSHDHDESKKTPNRQITHAVLERDKGEYRARVVKQILWANGKQYVLQEIYGIGNTVDRNGEDGNESGKECVICLTEPRDTTVLPCRHMCMCSGCAKLLGFQTNLCPICRQPVDRLLEITVNNTNGSNH</sequence>
<dbReference type="AlphaFoldDB" id="A0AAU9SF44"/>
<dbReference type="GO" id="GO:0015267">
    <property type="term" value="F:channel activity"/>
    <property type="evidence" value="ECO:0007669"/>
    <property type="project" value="InterPro"/>
</dbReference>
<feature type="transmembrane region" description="Helical" evidence="20">
    <location>
        <begin position="164"/>
        <end position="186"/>
    </location>
</feature>
<evidence type="ECO:0000313" key="23">
    <source>
        <dbReference type="Proteomes" id="UP000836841"/>
    </source>
</evidence>
<dbReference type="PROSITE" id="PS00221">
    <property type="entry name" value="MIP"/>
    <property type="match status" value="1"/>
</dbReference>
<dbReference type="Pfam" id="PF13920">
    <property type="entry name" value="zf-C3HC4_3"/>
    <property type="match status" value="1"/>
</dbReference>
<dbReference type="InterPro" id="IPR058981">
    <property type="entry name" value="MGRN1/RNF157-like_N"/>
</dbReference>
<dbReference type="CDD" id="cd00333">
    <property type="entry name" value="MIP"/>
    <property type="match status" value="1"/>
</dbReference>
<dbReference type="CDD" id="cd16789">
    <property type="entry name" value="mRING-HC-C3HC5_MGRN1-like"/>
    <property type="match status" value="1"/>
</dbReference>
<evidence type="ECO:0000256" key="10">
    <source>
        <dbReference type="ARBA" id="ARBA00022771"/>
    </source>
</evidence>
<dbReference type="InterPro" id="IPR013083">
    <property type="entry name" value="Znf_RING/FYVE/PHD"/>
</dbReference>
<dbReference type="FunFam" id="1.20.1080.10:FF:000001">
    <property type="entry name" value="Probable aquaporin PIP1-2"/>
    <property type="match status" value="1"/>
</dbReference>
<dbReference type="PROSITE" id="PS50089">
    <property type="entry name" value="ZF_RING_2"/>
    <property type="match status" value="1"/>
</dbReference>
<keyword evidence="12 20" id="KW-1133">Transmembrane helix</keyword>
<dbReference type="Gene3D" id="1.20.1080.10">
    <property type="entry name" value="Glycerol uptake facilitator protein"/>
    <property type="match status" value="1"/>
</dbReference>
<keyword evidence="10 18" id="KW-0862">Zinc</keyword>
<dbReference type="SUPFAM" id="SSF81338">
    <property type="entry name" value="Aquaporin-like"/>
    <property type="match status" value="1"/>
</dbReference>
<accession>A0AAU9SF44</accession>
<evidence type="ECO:0000256" key="6">
    <source>
        <dbReference type="ARBA" id="ARBA00022679"/>
    </source>
</evidence>
<feature type="non-terminal residue" evidence="22">
    <location>
        <position position="645"/>
    </location>
</feature>
<dbReference type="Proteomes" id="UP000836841">
    <property type="component" value="Chromosome 5"/>
</dbReference>
<evidence type="ECO:0000256" key="15">
    <source>
        <dbReference type="ARBA" id="ARBA00023288"/>
    </source>
</evidence>
<dbReference type="InterPro" id="IPR001841">
    <property type="entry name" value="Znf_RING"/>
</dbReference>
<dbReference type="NCBIfam" id="TIGR00861">
    <property type="entry name" value="MIP"/>
    <property type="match status" value="1"/>
</dbReference>
<comment type="similarity">
    <text evidence="16">Belongs to the RING-type zinc finger family. LOG2 subfamily.</text>
</comment>
<organism evidence="22 23">
    <name type="scientific">Thlaspi arvense</name>
    <name type="common">Field penny-cress</name>
    <dbReference type="NCBI Taxonomy" id="13288"/>
    <lineage>
        <taxon>Eukaryota</taxon>
        <taxon>Viridiplantae</taxon>
        <taxon>Streptophyta</taxon>
        <taxon>Embryophyta</taxon>
        <taxon>Tracheophyta</taxon>
        <taxon>Spermatophyta</taxon>
        <taxon>Magnoliopsida</taxon>
        <taxon>eudicotyledons</taxon>
        <taxon>Gunneridae</taxon>
        <taxon>Pentapetalae</taxon>
        <taxon>rosids</taxon>
        <taxon>malvids</taxon>
        <taxon>Brassicales</taxon>
        <taxon>Brassicaceae</taxon>
        <taxon>Thlaspideae</taxon>
        <taxon>Thlaspi</taxon>
    </lineage>
</organism>
<evidence type="ECO:0000256" key="2">
    <source>
        <dbReference type="ARBA" id="ARBA00004141"/>
    </source>
</evidence>
<keyword evidence="5" id="KW-0813">Transport</keyword>
<evidence type="ECO:0000256" key="4">
    <source>
        <dbReference type="ARBA" id="ARBA00012483"/>
    </source>
</evidence>
<keyword evidence="11" id="KW-0833">Ubl conjugation pathway</keyword>
<keyword evidence="14 20" id="KW-0472">Membrane</keyword>
<dbReference type="Pfam" id="PF26192">
    <property type="entry name" value="RNF157-like_N"/>
    <property type="match status" value="1"/>
</dbReference>
<feature type="domain" description="RING-type" evidence="21">
    <location>
        <begin position="587"/>
        <end position="626"/>
    </location>
</feature>
<dbReference type="InterPro" id="IPR023271">
    <property type="entry name" value="Aquaporin-like"/>
</dbReference>
<dbReference type="EC" id="2.3.2.27" evidence="4"/>
<evidence type="ECO:0000256" key="11">
    <source>
        <dbReference type="ARBA" id="ARBA00022786"/>
    </source>
</evidence>
<keyword evidence="13" id="KW-0007">Acetylation</keyword>
<dbReference type="PRINTS" id="PR00783">
    <property type="entry name" value="MINTRINSICP"/>
</dbReference>